<evidence type="ECO:0000256" key="3">
    <source>
        <dbReference type="ARBA" id="ARBA00015316"/>
    </source>
</evidence>
<dbReference type="FunCoup" id="F4PEL3">
    <property type="interactions" value="176"/>
</dbReference>
<dbReference type="HOGENOM" id="CLU_1495911_0_0_1"/>
<evidence type="ECO:0000256" key="4">
    <source>
        <dbReference type="ARBA" id="ARBA00016009"/>
    </source>
</evidence>
<keyword evidence="6 8" id="KW-0539">Nucleus</keyword>
<dbReference type="GO" id="GO:0005634">
    <property type="term" value="C:nucleus"/>
    <property type="evidence" value="ECO:0000318"/>
    <property type="project" value="GO_Central"/>
</dbReference>
<organism evidence="9 10">
    <name type="scientific">Batrachochytrium dendrobatidis (strain JAM81 / FGSC 10211)</name>
    <name type="common">Frog chytrid fungus</name>
    <dbReference type="NCBI Taxonomy" id="684364"/>
    <lineage>
        <taxon>Eukaryota</taxon>
        <taxon>Fungi</taxon>
        <taxon>Fungi incertae sedis</taxon>
        <taxon>Chytridiomycota</taxon>
        <taxon>Chytridiomycota incertae sedis</taxon>
        <taxon>Chytridiomycetes</taxon>
        <taxon>Rhizophydiales</taxon>
        <taxon>Rhizophydiales incertae sedis</taxon>
        <taxon>Batrachochytrium</taxon>
    </lineage>
</organism>
<dbReference type="GO" id="GO:0002949">
    <property type="term" value="P:tRNA threonylcarbamoyladenosine modification"/>
    <property type="evidence" value="ECO:0000318"/>
    <property type="project" value="GO_Central"/>
</dbReference>
<comment type="subcellular location">
    <subcellularLocation>
        <location evidence="1">Nucleus</location>
    </subcellularLocation>
</comment>
<name>F4PEL3_BATDJ</name>
<dbReference type="InterPro" id="IPR036504">
    <property type="entry name" value="CGI121/TPRKB_sf"/>
</dbReference>
<dbReference type="InterPro" id="IPR013926">
    <property type="entry name" value="CGI121/TPRKB"/>
</dbReference>
<evidence type="ECO:0000256" key="5">
    <source>
        <dbReference type="ARBA" id="ARBA00022694"/>
    </source>
</evidence>
<comment type="function">
    <text evidence="7">Component of the EKC/KEOPS complex that is required for the formation of a threonylcarbamoyl group on adenosine at position 37 (t(6)A37) in tRNAs that read codons beginning with adenine. The complex is probably involved in the transfer of the threonylcarbamoyl moiety of threonylcarbamoyl-AMP (TC-AMP) to the N6 group of A37. CGI121 acts as an allosteric effector that regulates the t(6)A activity of the complex. The EKC/KEOPS complex also promotes both telomere uncapping and telomere elongation. The complex is required for efficient recruitment of transcriptional coactivators. CGI121 is not required for tRNA modification.</text>
</comment>
<reference evidence="9 10" key="1">
    <citation type="submission" date="2009-12" db="EMBL/GenBank/DDBJ databases">
        <title>The draft genome of Batrachochytrium dendrobatidis.</title>
        <authorList>
            <consortium name="US DOE Joint Genome Institute (JGI-PGF)"/>
            <person name="Kuo A."/>
            <person name="Salamov A."/>
            <person name="Schmutz J."/>
            <person name="Lucas S."/>
            <person name="Pitluck S."/>
            <person name="Rosenblum E."/>
            <person name="Stajich J."/>
            <person name="Eisen M."/>
            <person name="Grigoriev I.V."/>
        </authorList>
    </citation>
    <scope>NUCLEOTIDE SEQUENCE [LARGE SCALE GENOMIC DNA]</scope>
    <source>
        <strain evidence="10">JAM81 / FGSC 10211</strain>
    </source>
</reference>
<dbReference type="Gene3D" id="3.30.2380.10">
    <property type="entry name" value="CGI121/TPRKB"/>
    <property type="match status" value="1"/>
</dbReference>
<dbReference type="InParanoid" id="F4PEL3"/>
<gene>
    <name evidence="9" type="ORF">BATDEDRAFT_92855</name>
</gene>
<evidence type="ECO:0000256" key="8">
    <source>
        <dbReference type="RuleBase" id="RU004398"/>
    </source>
</evidence>
<dbReference type="AlphaFoldDB" id="F4PEL3"/>
<evidence type="ECO:0000313" key="10">
    <source>
        <dbReference type="Proteomes" id="UP000007241"/>
    </source>
</evidence>
<dbReference type="GeneID" id="18244783"/>
<proteinExistence type="inferred from homology"/>
<dbReference type="SUPFAM" id="SSF143870">
    <property type="entry name" value="PF0523-like"/>
    <property type="match status" value="1"/>
</dbReference>
<dbReference type="RefSeq" id="XP_006683094.1">
    <property type="nucleotide sequence ID" value="XM_006683031.1"/>
</dbReference>
<dbReference type="OMA" id="RATTHIA"/>
<dbReference type="OrthoDB" id="329139at2759"/>
<dbReference type="Proteomes" id="UP000007241">
    <property type="component" value="Unassembled WGS sequence"/>
</dbReference>
<evidence type="ECO:0000256" key="2">
    <source>
        <dbReference type="ARBA" id="ARBA00005546"/>
    </source>
</evidence>
<dbReference type="GO" id="GO:0005829">
    <property type="term" value="C:cytosol"/>
    <property type="evidence" value="ECO:0000318"/>
    <property type="project" value="GO_Central"/>
</dbReference>
<dbReference type="PANTHER" id="PTHR15840:SF10">
    <property type="entry name" value="EKC_KEOPS COMPLEX SUBUNIT TPRKB"/>
    <property type="match status" value="1"/>
</dbReference>
<evidence type="ECO:0000256" key="1">
    <source>
        <dbReference type="ARBA" id="ARBA00004123"/>
    </source>
</evidence>
<evidence type="ECO:0000313" key="9">
    <source>
        <dbReference type="EMBL" id="EGF76264.1"/>
    </source>
</evidence>
<protein>
    <recommendedName>
        <fullName evidence="4">EKC/KEOPS complex subunit CGI121</fullName>
    </recommendedName>
    <alternativeName>
        <fullName evidence="3">EKC/KEOPS complex subunit cgi121</fullName>
    </alternativeName>
</protein>
<sequence>MILSIPQLILPLSTTTNSEEPIHHPQQNSHLCSTPQVHAYLFTNVIDTQQLLTHLRHVPPILPTAVYLDASKIFSLFQLSLAVTKTHLNKCTNKMRTHSDQSEILLSLSGDTSISQAFKQFGISKHTCNVLVVDYSGNDQIENHNQEILQDLTRHIHGTHIAEFTDLDNIRDMKAIRKVG</sequence>
<evidence type="ECO:0000256" key="6">
    <source>
        <dbReference type="ARBA" id="ARBA00023242"/>
    </source>
</evidence>
<comment type="similarity">
    <text evidence="2 8">Belongs to the CGI121/TPRKB family.</text>
</comment>
<dbReference type="GO" id="GO:0000408">
    <property type="term" value="C:EKC/KEOPS complex"/>
    <property type="evidence" value="ECO:0000318"/>
    <property type="project" value="GO_Central"/>
</dbReference>
<dbReference type="PANTHER" id="PTHR15840">
    <property type="entry name" value="CGI-121 FAMILY MEMBER"/>
    <property type="match status" value="1"/>
</dbReference>
<dbReference type="Pfam" id="PF08617">
    <property type="entry name" value="CGI-121"/>
    <property type="match status" value="1"/>
</dbReference>
<dbReference type="EMBL" id="GL882898">
    <property type="protein sequence ID" value="EGF76264.1"/>
    <property type="molecule type" value="Genomic_DNA"/>
</dbReference>
<accession>F4PEL3</accession>
<evidence type="ECO:0000256" key="7">
    <source>
        <dbReference type="ARBA" id="ARBA00025043"/>
    </source>
</evidence>
<dbReference type="STRING" id="684364.F4PEL3"/>
<keyword evidence="5" id="KW-0819">tRNA processing</keyword>
<keyword evidence="10" id="KW-1185">Reference proteome</keyword>